<dbReference type="EMBL" id="QGMJ01000289">
    <property type="protein sequence ID" value="TVY38361.1"/>
    <property type="molecule type" value="Genomic_DNA"/>
</dbReference>
<feature type="compositionally biased region" description="Low complexity" evidence="1">
    <location>
        <begin position="83"/>
        <end position="98"/>
    </location>
</feature>
<dbReference type="Proteomes" id="UP000462212">
    <property type="component" value="Unassembled WGS sequence"/>
</dbReference>
<feature type="region of interest" description="Disordered" evidence="1">
    <location>
        <begin position="1"/>
        <end position="106"/>
    </location>
</feature>
<feature type="compositionally biased region" description="Basic residues" evidence="1">
    <location>
        <begin position="129"/>
        <end position="145"/>
    </location>
</feature>
<feature type="region of interest" description="Disordered" evidence="1">
    <location>
        <begin position="387"/>
        <end position="416"/>
    </location>
</feature>
<feature type="compositionally biased region" description="Low complexity" evidence="1">
    <location>
        <begin position="150"/>
        <end position="167"/>
    </location>
</feature>
<dbReference type="GO" id="GO:0008757">
    <property type="term" value="F:S-adenosylmethionine-dependent methyltransferase activity"/>
    <property type="evidence" value="ECO:0007669"/>
    <property type="project" value="InterPro"/>
</dbReference>
<dbReference type="Pfam" id="PF08241">
    <property type="entry name" value="Methyltransf_11"/>
    <property type="match status" value="1"/>
</dbReference>
<feature type="region of interest" description="Disordered" evidence="1">
    <location>
        <begin position="127"/>
        <end position="168"/>
    </location>
</feature>
<dbReference type="OrthoDB" id="10256176at2759"/>
<evidence type="ECO:0000313" key="3">
    <source>
        <dbReference type="EMBL" id="TVY38361.1"/>
    </source>
</evidence>
<dbReference type="AlphaFoldDB" id="A0A8H8RMP3"/>
<feature type="compositionally biased region" description="Polar residues" evidence="1">
    <location>
        <begin position="400"/>
        <end position="416"/>
    </location>
</feature>
<evidence type="ECO:0000259" key="2">
    <source>
        <dbReference type="Pfam" id="PF08241"/>
    </source>
</evidence>
<dbReference type="Gene3D" id="3.40.50.150">
    <property type="entry name" value="Vaccinia Virus protein VP39"/>
    <property type="match status" value="1"/>
</dbReference>
<organism evidence="3 4">
    <name type="scientific">Lachnellula subtilissima</name>
    <dbReference type="NCBI Taxonomy" id="602034"/>
    <lineage>
        <taxon>Eukaryota</taxon>
        <taxon>Fungi</taxon>
        <taxon>Dikarya</taxon>
        <taxon>Ascomycota</taxon>
        <taxon>Pezizomycotina</taxon>
        <taxon>Leotiomycetes</taxon>
        <taxon>Helotiales</taxon>
        <taxon>Lachnaceae</taxon>
        <taxon>Lachnellula</taxon>
    </lineage>
</organism>
<keyword evidence="4" id="KW-1185">Reference proteome</keyword>
<name>A0A8H8RMP3_9HELO</name>
<proteinExistence type="predicted"/>
<evidence type="ECO:0000313" key="4">
    <source>
        <dbReference type="Proteomes" id="UP000462212"/>
    </source>
</evidence>
<dbReference type="PANTHER" id="PTHR43591">
    <property type="entry name" value="METHYLTRANSFERASE"/>
    <property type="match status" value="1"/>
</dbReference>
<feature type="region of interest" description="Disordered" evidence="1">
    <location>
        <begin position="210"/>
        <end position="242"/>
    </location>
</feature>
<protein>
    <recommendedName>
        <fullName evidence="2">Methyltransferase type 11 domain-containing protein</fullName>
    </recommendedName>
</protein>
<dbReference type="InterPro" id="IPR029063">
    <property type="entry name" value="SAM-dependent_MTases_sf"/>
</dbReference>
<gene>
    <name evidence="3" type="ORF">LSUB1_G003893</name>
</gene>
<comment type="caution">
    <text evidence="3">The sequence shown here is derived from an EMBL/GenBank/DDBJ whole genome shotgun (WGS) entry which is preliminary data.</text>
</comment>
<accession>A0A8H8RMP3</accession>
<reference evidence="3 4" key="1">
    <citation type="submission" date="2018-05" db="EMBL/GenBank/DDBJ databases">
        <title>Genome sequencing and assembly of the regulated plant pathogen Lachnellula willkommii and related sister species for the development of diagnostic species identification markers.</title>
        <authorList>
            <person name="Giroux E."/>
            <person name="Bilodeau G."/>
        </authorList>
    </citation>
    <scope>NUCLEOTIDE SEQUENCE [LARGE SCALE GENOMIC DNA]</scope>
    <source>
        <strain evidence="3 4">CBS 197.66</strain>
    </source>
</reference>
<dbReference type="CDD" id="cd02440">
    <property type="entry name" value="AdoMet_MTases"/>
    <property type="match status" value="1"/>
</dbReference>
<sequence>MATLILLPATTYRPPSPVQVQRKRRSLNTIMEDDEESTRGSAMIEGRRSRDRSPKMADWLSPLSDHFPTPRGNHFMSAPIPPSTSSSDTESVSPTPSSAPWTRDSFTTEATEFDDIYDVSSDEDARIKNSARRRNSTRQSKHVKRHSVDSNNSRSSRSSLPSLIIPSEGDPWPGVAAFKLLSSPVPPTPPPKVPMSPAIFSYLQSQEVPSCSAPPSLDGSLSSEQMAAMSAPPTPDIGSENGDDRDAWGGGVRLQPGALATLEALSGGDESFEHQEEQVIELANVEQPVQEMQQRLPPLVTNIRRNNSIVLSPEQQRALNSLTKLDIPSPGGFFSTLSHSARHTWHLVPCTPDSAHPPSSTTAEHFYKTPWSTQPIERIVEVSERSETMSEGLPTARPNLPQQKSDSTIRPELTPQNSDDTIKVVKAPEHVEEEIVVDEIVKDSTSYALKLQDLAVENVDRTGMWLTAQSSYLAELINPTEERDDEAALLKRVVSTRSQRESIVQATDVEVVDSHPRKTVRFSEIVSTTAAIACPLPKINQESAYYRAFQNFVARSCYRDTYVHRIPRFEALQAQRVSFPLAHRAQLLGKYQLSVVPMSAKRRMSANVARGDEITPEDPEKLKRDKEYEALTQIAPAAWNVMAIKLLNGGRLIAAPVAKRLARLSSMGPKMDGTPRDRARILDLGGQATCDWAWHCASEYPNTKIYTITTKALRQLSNSNIRGPKNHRQIAVDRLTKLPFKDNQFDLISAREIYTILKQRSEHGQDEWDVCLKECMRVLKPGGYLEFSIMDSDIVNAGPLGLAKSVEFGFNLKTLGYDPQPTKLWLPRLKNSGFTGIKRAWTFLPMGAKLSNKIVNRDSMGVEVKLELEAMVTGSTENAASICGIVGGWAWEKWLLRCKVQTVGLEGRLEGVQDIIEEGRACGAGWRTVSGWARKPLN</sequence>
<evidence type="ECO:0000256" key="1">
    <source>
        <dbReference type="SAM" id="MobiDB-lite"/>
    </source>
</evidence>
<feature type="compositionally biased region" description="Basic and acidic residues" evidence="1">
    <location>
        <begin position="45"/>
        <end position="55"/>
    </location>
</feature>
<dbReference type="SUPFAM" id="SSF53335">
    <property type="entry name" value="S-adenosyl-L-methionine-dependent methyltransferases"/>
    <property type="match status" value="1"/>
</dbReference>
<dbReference type="PANTHER" id="PTHR43591:SF92">
    <property type="entry name" value="METHYLTRANSFERASE TYPE 11 DOMAIN-CONTAINING PROTEIN"/>
    <property type="match status" value="1"/>
</dbReference>
<dbReference type="InterPro" id="IPR013216">
    <property type="entry name" value="Methyltransf_11"/>
</dbReference>
<feature type="domain" description="Methyltransferase type 11" evidence="2">
    <location>
        <begin position="717"/>
        <end position="785"/>
    </location>
</feature>